<organism evidence="2 3">
    <name type="scientific">Pistricoccus aurantiacus</name>
    <dbReference type="NCBI Taxonomy" id="1883414"/>
    <lineage>
        <taxon>Bacteria</taxon>
        <taxon>Pseudomonadati</taxon>
        <taxon>Pseudomonadota</taxon>
        <taxon>Gammaproteobacteria</taxon>
        <taxon>Oceanospirillales</taxon>
        <taxon>Halomonadaceae</taxon>
        <taxon>Pistricoccus</taxon>
    </lineage>
</organism>
<keyword evidence="3" id="KW-1185">Reference proteome</keyword>
<dbReference type="KEGG" id="paur:FGL86_09290"/>
<sequence>MSNRVKPRRWPDSNQRVSEKAGTVHLVRLKDNKQRSGKHWLLIKRSDDTHRMASDISVEDDRSVLSGRSMIQIAEQERKVKNGGEDKTKRQKTDANREH</sequence>
<evidence type="ECO:0000313" key="3">
    <source>
        <dbReference type="Proteomes" id="UP000321272"/>
    </source>
</evidence>
<feature type="compositionally biased region" description="Basic and acidic residues" evidence="1">
    <location>
        <begin position="75"/>
        <end position="99"/>
    </location>
</feature>
<name>A0A5B8STF9_9GAMM</name>
<evidence type="ECO:0000313" key="2">
    <source>
        <dbReference type="EMBL" id="QEA39247.1"/>
    </source>
</evidence>
<dbReference type="EMBL" id="CP042382">
    <property type="protein sequence ID" value="QEA39247.1"/>
    <property type="molecule type" value="Genomic_DNA"/>
</dbReference>
<feature type="region of interest" description="Disordered" evidence="1">
    <location>
        <begin position="73"/>
        <end position="99"/>
    </location>
</feature>
<evidence type="ECO:0000256" key="1">
    <source>
        <dbReference type="SAM" id="MobiDB-lite"/>
    </source>
</evidence>
<feature type="region of interest" description="Disordered" evidence="1">
    <location>
        <begin position="1"/>
        <end position="21"/>
    </location>
</feature>
<proteinExistence type="predicted"/>
<gene>
    <name evidence="2" type="ORF">FGL86_09290</name>
</gene>
<reference evidence="2 3" key="1">
    <citation type="submission" date="2019-06" db="EMBL/GenBank/DDBJ databases">
        <title>Genome analyses of bacteria isolated from kimchi.</title>
        <authorList>
            <person name="Lee S."/>
            <person name="Ahn S."/>
            <person name="Roh S."/>
        </authorList>
    </citation>
    <scope>NUCLEOTIDE SEQUENCE [LARGE SCALE GENOMIC DNA]</scope>
    <source>
        <strain evidence="2 3">CBA4606</strain>
    </source>
</reference>
<dbReference type="RefSeq" id="WP_147184299.1">
    <property type="nucleotide sequence ID" value="NZ_CP042382.1"/>
</dbReference>
<accession>A0A5B8STF9</accession>
<dbReference type="AlphaFoldDB" id="A0A5B8STF9"/>
<dbReference type="Proteomes" id="UP000321272">
    <property type="component" value="Chromosome"/>
</dbReference>
<protein>
    <submittedName>
        <fullName evidence="2">Uncharacterized protein</fullName>
    </submittedName>
</protein>